<dbReference type="KEGG" id="ldn:H9L06_02720"/>
<keyword evidence="2" id="KW-0472">Membrane</keyword>
<evidence type="ECO:0000313" key="3">
    <source>
        <dbReference type="EMBL" id="QNN63272.1"/>
    </source>
</evidence>
<gene>
    <name evidence="3" type="ORF">H9L06_02720</name>
</gene>
<feature type="transmembrane region" description="Helical" evidence="2">
    <location>
        <begin position="436"/>
        <end position="457"/>
    </location>
</feature>
<feature type="compositionally biased region" description="Acidic residues" evidence="1">
    <location>
        <begin position="262"/>
        <end position="273"/>
    </location>
</feature>
<dbReference type="EMBL" id="CP060716">
    <property type="protein sequence ID" value="QNN63272.1"/>
    <property type="molecule type" value="Genomic_DNA"/>
</dbReference>
<feature type="region of interest" description="Disordered" evidence="1">
    <location>
        <begin position="385"/>
        <end position="406"/>
    </location>
</feature>
<dbReference type="AlphaFoldDB" id="A0A7G9S5Z7"/>
<feature type="compositionally biased region" description="Acidic residues" evidence="1">
    <location>
        <begin position="92"/>
        <end position="132"/>
    </location>
</feature>
<feature type="compositionally biased region" description="Acidic residues" evidence="1">
    <location>
        <begin position="142"/>
        <end position="156"/>
    </location>
</feature>
<keyword evidence="4" id="KW-1185">Reference proteome</keyword>
<protein>
    <submittedName>
        <fullName evidence="3">Uncharacterized protein</fullName>
    </submittedName>
</protein>
<feature type="region of interest" description="Disordered" evidence="1">
    <location>
        <begin position="84"/>
        <end position="341"/>
    </location>
</feature>
<dbReference type="RefSeq" id="WP_187555739.1">
    <property type="nucleotide sequence ID" value="NZ_CP060716.1"/>
</dbReference>
<evidence type="ECO:0000256" key="1">
    <source>
        <dbReference type="SAM" id="MobiDB-lite"/>
    </source>
</evidence>
<feature type="compositionally biased region" description="Acidic residues" evidence="1">
    <location>
        <begin position="192"/>
        <end position="254"/>
    </location>
</feature>
<sequence>MSEQDQERPLTRRELRLRQQAAQQAAEQRGDENAQVAAAGVEPTTPAISDVEIEIDPFNADGSPRTRRELRELREAALAELAAERASKLAEEGVDGPEESEEARELEEPETPDTVDEPVEELTSRDDDEAPADESSSAVVPSEDETGDTADDEQFDDSYGAPTEAFSLEDLIEATEAPAQSGGTDAVAALFADEETESPEDATDSESPVEEPEAESAPEPEIEAEPDLPAAAEEDSDSDLGSEEGDEVADELAEDVERVETEDSSEGDSETADESQTGGYSFPDIQPPEEWRSVFDDPARGEQITSSDSSGDFDDLISRAVAQEGSTGRTGASALILPSHPGDTGGLAGPLGATGELFVTGSIDLPKSLGETGGHAAVQSPQVVDPYISGDHPDSLASASDSGSMPVSALDAVSARRRPEIPVVAEPAKEKSKAPLILAISGGALIVVLAGAVIFAATQGFFG</sequence>
<reference evidence="3 4" key="1">
    <citation type="submission" date="2020-08" db="EMBL/GenBank/DDBJ databases">
        <title>Genome sequence of Leucobacter denitrificans KACC 14055T.</title>
        <authorList>
            <person name="Hyun D.-W."/>
            <person name="Bae J.-W."/>
        </authorList>
    </citation>
    <scope>NUCLEOTIDE SEQUENCE [LARGE SCALE GENOMIC DNA]</scope>
    <source>
        <strain evidence="3 4">KACC 14055</strain>
    </source>
</reference>
<dbReference type="Proteomes" id="UP000515934">
    <property type="component" value="Chromosome"/>
</dbReference>
<name>A0A7G9S5Z7_9MICO</name>
<feature type="compositionally biased region" description="Basic and acidic residues" evidence="1">
    <location>
        <begin position="289"/>
        <end position="300"/>
    </location>
</feature>
<organism evidence="3 4">
    <name type="scientific">Leucobacter denitrificans</name>
    <dbReference type="NCBI Taxonomy" id="683042"/>
    <lineage>
        <taxon>Bacteria</taxon>
        <taxon>Bacillati</taxon>
        <taxon>Actinomycetota</taxon>
        <taxon>Actinomycetes</taxon>
        <taxon>Micrococcales</taxon>
        <taxon>Microbacteriaceae</taxon>
        <taxon>Leucobacter</taxon>
    </lineage>
</organism>
<feature type="region of interest" description="Disordered" evidence="1">
    <location>
        <begin position="18"/>
        <end position="71"/>
    </location>
</feature>
<keyword evidence="2" id="KW-1133">Transmembrane helix</keyword>
<proteinExistence type="predicted"/>
<evidence type="ECO:0000313" key="4">
    <source>
        <dbReference type="Proteomes" id="UP000515934"/>
    </source>
</evidence>
<accession>A0A7G9S5Z7</accession>
<evidence type="ECO:0000256" key="2">
    <source>
        <dbReference type="SAM" id="Phobius"/>
    </source>
</evidence>
<feature type="compositionally biased region" description="Low complexity" evidence="1">
    <location>
        <begin position="18"/>
        <end position="27"/>
    </location>
</feature>
<keyword evidence="2" id="KW-0812">Transmembrane</keyword>